<proteinExistence type="predicted"/>
<evidence type="ECO:0008006" key="3">
    <source>
        <dbReference type="Google" id="ProtNLM"/>
    </source>
</evidence>
<dbReference type="EMBL" id="QBKQ01000001">
    <property type="protein sequence ID" value="PTX45207.1"/>
    <property type="molecule type" value="Genomic_DNA"/>
</dbReference>
<organism evidence="1 2">
    <name type="scientific">Christiangramia gaetbulicola</name>
    <dbReference type="NCBI Taxonomy" id="703340"/>
    <lineage>
        <taxon>Bacteria</taxon>
        <taxon>Pseudomonadati</taxon>
        <taxon>Bacteroidota</taxon>
        <taxon>Flavobacteriia</taxon>
        <taxon>Flavobacteriales</taxon>
        <taxon>Flavobacteriaceae</taxon>
        <taxon>Christiangramia</taxon>
    </lineage>
</organism>
<protein>
    <recommendedName>
        <fullName evidence="3">NlpE-like protein</fullName>
    </recommendedName>
</protein>
<evidence type="ECO:0000313" key="1">
    <source>
        <dbReference type="EMBL" id="PTX45207.1"/>
    </source>
</evidence>
<dbReference type="AlphaFoldDB" id="A0A2T6AN45"/>
<dbReference type="Proteomes" id="UP000244174">
    <property type="component" value="Unassembled WGS sequence"/>
</dbReference>
<reference evidence="1 2" key="1">
    <citation type="submission" date="2018-04" db="EMBL/GenBank/DDBJ databases">
        <title>Genomic Encyclopedia of Archaeal and Bacterial Type Strains, Phase II (KMG-II): from individual species to whole genera.</title>
        <authorList>
            <person name="Goeker M."/>
        </authorList>
    </citation>
    <scope>NUCLEOTIDE SEQUENCE [LARGE SCALE GENOMIC DNA]</scope>
    <source>
        <strain evidence="1 2">DSM 23082</strain>
    </source>
</reference>
<name>A0A2T6AN45_9FLAO</name>
<accession>A0A2T6AN45</accession>
<evidence type="ECO:0000313" key="2">
    <source>
        <dbReference type="Proteomes" id="UP000244174"/>
    </source>
</evidence>
<comment type="caution">
    <text evidence="1">The sequence shown here is derived from an EMBL/GenBank/DDBJ whole genome shotgun (WGS) entry which is preliminary data.</text>
</comment>
<keyword evidence="2" id="KW-1185">Reference proteome</keyword>
<dbReference type="PROSITE" id="PS51257">
    <property type="entry name" value="PROKAR_LIPOPROTEIN"/>
    <property type="match status" value="1"/>
</dbReference>
<gene>
    <name evidence="1" type="ORF">C8P64_1198</name>
</gene>
<sequence>MKVQLDNQIIGEICAMKKLFGLLIISIMLFSCQDEERKELMDAPEVEKVPDSIQVLEGEFIYAADAAVLRGDSFVYGVTLDSMSNVLSEKIAPLKNDDFDMIPVTVKAKILPNPKQEGWAEVIEIREILEIPEGGKVTDTIKEKKK</sequence>